<gene>
    <name evidence="1" type="ORF">LMG1873_04657</name>
</gene>
<dbReference type="Proteomes" id="UP000494116">
    <property type="component" value="Unassembled WGS sequence"/>
</dbReference>
<sequence length="82" mass="9041">MAHAAQHQAPAALPKLLYRIADVSHAIGLSKGEIYKRIRAGTFPKGTPISPQVVVWNPDEVRRWAEKQFVPSDVPPGDKQTT</sequence>
<reference evidence="1 2" key="1">
    <citation type="submission" date="2020-04" db="EMBL/GenBank/DDBJ databases">
        <authorList>
            <person name="De Canck E."/>
        </authorList>
    </citation>
    <scope>NUCLEOTIDE SEQUENCE [LARGE SCALE GENOMIC DNA]</scope>
    <source>
        <strain evidence="1 2">LMG 1873</strain>
    </source>
</reference>
<dbReference type="EMBL" id="CADIJS010000004">
    <property type="protein sequence ID" value="CAB3729255.1"/>
    <property type="molecule type" value="Genomic_DNA"/>
</dbReference>
<keyword evidence="2" id="KW-1185">Reference proteome</keyword>
<name>A0ABN7F4W1_9BURK</name>
<dbReference type="Gene3D" id="1.10.238.160">
    <property type="match status" value="1"/>
</dbReference>
<protein>
    <recommendedName>
        <fullName evidence="3">AlpA family phage regulatory protein</fullName>
    </recommendedName>
</protein>
<dbReference type="RefSeq" id="WP_061306671.1">
    <property type="nucleotide sequence ID" value="NZ_CADIJS010000004.1"/>
</dbReference>
<organism evidence="1 2">
    <name type="scientific">Achromobacter piechaudii</name>
    <dbReference type="NCBI Taxonomy" id="72556"/>
    <lineage>
        <taxon>Bacteria</taxon>
        <taxon>Pseudomonadati</taxon>
        <taxon>Pseudomonadota</taxon>
        <taxon>Betaproteobacteria</taxon>
        <taxon>Burkholderiales</taxon>
        <taxon>Alcaligenaceae</taxon>
        <taxon>Achromobacter</taxon>
    </lineage>
</organism>
<accession>A0ABN7F4W1</accession>
<dbReference type="InterPro" id="IPR010260">
    <property type="entry name" value="AlpA"/>
</dbReference>
<comment type="caution">
    <text evidence="1">The sequence shown here is derived from an EMBL/GenBank/DDBJ whole genome shotgun (WGS) entry which is preliminary data.</text>
</comment>
<dbReference type="Pfam" id="PF05930">
    <property type="entry name" value="Phage_AlpA"/>
    <property type="match status" value="1"/>
</dbReference>
<evidence type="ECO:0000313" key="2">
    <source>
        <dbReference type="Proteomes" id="UP000494116"/>
    </source>
</evidence>
<evidence type="ECO:0008006" key="3">
    <source>
        <dbReference type="Google" id="ProtNLM"/>
    </source>
</evidence>
<proteinExistence type="predicted"/>
<evidence type="ECO:0000313" key="1">
    <source>
        <dbReference type="EMBL" id="CAB3729255.1"/>
    </source>
</evidence>